<dbReference type="AlphaFoldDB" id="A0A2R6S3P5"/>
<feature type="compositionally biased region" description="Basic residues" evidence="1">
    <location>
        <begin position="474"/>
        <end position="488"/>
    </location>
</feature>
<evidence type="ECO:0000313" key="3">
    <source>
        <dbReference type="EMBL" id="PSS36839.1"/>
    </source>
</evidence>
<evidence type="ECO:0000313" key="4">
    <source>
        <dbReference type="Proteomes" id="UP000186601"/>
    </source>
</evidence>
<accession>A0A2R6S3P5</accession>
<dbReference type="EMBL" id="MLYV02000097">
    <property type="protein sequence ID" value="PSS36839.1"/>
    <property type="molecule type" value="Genomic_DNA"/>
</dbReference>
<dbReference type="InterPro" id="IPR040976">
    <property type="entry name" value="Pkinase_fungal"/>
</dbReference>
<dbReference type="OrthoDB" id="3246048at2759"/>
<dbReference type="Proteomes" id="UP000186601">
    <property type="component" value="Unassembled WGS sequence"/>
</dbReference>
<protein>
    <recommendedName>
        <fullName evidence="2">Fungal-type protein kinase domain-containing protein</fullName>
    </recommendedName>
</protein>
<feature type="region of interest" description="Disordered" evidence="1">
    <location>
        <begin position="92"/>
        <end position="167"/>
    </location>
</feature>
<reference evidence="3 4" key="1">
    <citation type="submission" date="2018-02" db="EMBL/GenBank/DDBJ databases">
        <title>Genome sequence of the basidiomycete white-rot fungus Phlebia centrifuga.</title>
        <authorList>
            <person name="Granchi Z."/>
            <person name="Peng M."/>
            <person name="de Vries R.P."/>
            <person name="Hilden K."/>
            <person name="Makela M.R."/>
            <person name="Grigoriev I."/>
            <person name="Riley R."/>
        </authorList>
    </citation>
    <scope>NUCLEOTIDE SEQUENCE [LARGE SCALE GENOMIC DNA]</scope>
    <source>
        <strain evidence="3 4">FBCC195</strain>
    </source>
</reference>
<feature type="compositionally biased region" description="Basic and acidic residues" evidence="1">
    <location>
        <begin position="137"/>
        <end position="148"/>
    </location>
</feature>
<proteinExistence type="predicted"/>
<evidence type="ECO:0000259" key="2">
    <source>
        <dbReference type="Pfam" id="PF17667"/>
    </source>
</evidence>
<feature type="compositionally biased region" description="Polar residues" evidence="1">
    <location>
        <begin position="149"/>
        <end position="164"/>
    </location>
</feature>
<keyword evidence="4" id="KW-1185">Reference proteome</keyword>
<dbReference type="Gene3D" id="1.10.510.10">
    <property type="entry name" value="Transferase(Phosphotransferase) domain 1"/>
    <property type="match status" value="1"/>
</dbReference>
<name>A0A2R6S3P5_9APHY</name>
<dbReference type="SUPFAM" id="SSF56112">
    <property type="entry name" value="Protein kinase-like (PK-like)"/>
    <property type="match status" value="1"/>
</dbReference>
<feature type="compositionally biased region" description="Acidic residues" evidence="1">
    <location>
        <begin position="96"/>
        <end position="106"/>
    </location>
</feature>
<dbReference type="Pfam" id="PF17667">
    <property type="entry name" value="Pkinase_fungal"/>
    <property type="match status" value="1"/>
</dbReference>
<feature type="non-terminal residue" evidence="3">
    <location>
        <position position="1"/>
    </location>
</feature>
<comment type="caution">
    <text evidence="3">The sequence shown here is derived from an EMBL/GenBank/DDBJ whole genome shotgun (WGS) entry which is preliminary data.</text>
</comment>
<dbReference type="InterPro" id="IPR011009">
    <property type="entry name" value="Kinase-like_dom_sf"/>
</dbReference>
<feature type="domain" description="Fungal-type protein kinase" evidence="2">
    <location>
        <begin position="12"/>
        <end position="314"/>
    </location>
</feature>
<dbReference type="STRING" id="98765.A0A2R6S3P5"/>
<sequence>GPPISEEAAYWVVSRATRVWRVREMHFHESSNEHEYTLGEPMALKDAYLFEDAVLESGIKEQIMASLKDAGADDKDAARYFMEYEIDEVALLPNENETELEDDLTSDMETNRPASYTPGNEVPPVSTLPGSQRTSTSRRDAGHPDPSDSTKATQRTNRSATQETLPRRYRRKHVRTIFKHVCQSMYELTDWETFVQCMRHLIKGLGYMRRAGWVHRDISGGNCLWDPASRQGKLADLEYARPYKHESLLPHEARTGTPAFMAVEYQMRKYLYSVTAHRDNIYDLSPKGESVQRLTFTYNFYHDLESLIWLYAWAVYFRPPLLRVPPSSGTEELLRREGHRFFACGIEGNIERWDAVKDGPRGNHLLTVVIDDTVYGVKSGCRFLIGGMETIRHLAQRYYDIQSFPTNDSLRNGTAIWSADHFTYDVYKKFDESLEKVADLIKKVGDTFPMRHISSRREKTKRRRTEDPDSPTHHSGKGNKRVKRSEES</sequence>
<gene>
    <name evidence="3" type="ORF">PHLCEN_2v1317</name>
</gene>
<feature type="region of interest" description="Disordered" evidence="1">
    <location>
        <begin position="451"/>
        <end position="488"/>
    </location>
</feature>
<organism evidence="3 4">
    <name type="scientific">Hermanssonia centrifuga</name>
    <dbReference type="NCBI Taxonomy" id="98765"/>
    <lineage>
        <taxon>Eukaryota</taxon>
        <taxon>Fungi</taxon>
        <taxon>Dikarya</taxon>
        <taxon>Basidiomycota</taxon>
        <taxon>Agaricomycotina</taxon>
        <taxon>Agaricomycetes</taxon>
        <taxon>Polyporales</taxon>
        <taxon>Meruliaceae</taxon>
        <taxon>Hermanssonia</taxon>
    </lineage>
</organism>
<evidence type="ECO:0000256" key="1">
    <source>
        <dbReference type="SAM" id="MobiDB-lite"/>
    </source>
</evidence>